<comment type="caution">
    <text evidence="2">The sequence shown here is derived from an EMBL/GenBank/DDBJ whole genome shotgun (WGS) entry which is preliminary data.</text>
</comment>
<evidence type="ECO:0008006" key="4">
    <source>
        <dbReference type="Google" id="ProtNLM"/>
    </source>
</evidence>
<sequence>MRLWIYAALRIVIAVGLGGALLALFVLLFPTLAQTISRERDIVPVPIAVTVIGGILVLCLGTTLVATWQLVARAERRALFATTSLRWLDLIIGSVAVAALLVVAASVPLTRLALTDDAPGMIALCGIVFAATLGAGLILLVMRGALIDATRLQGAQTLEA</sequence>
<dbReference type="RefSeq" id="WP_188700062.1">
    <property type="nucleotide sequence ID" value="NZ_BMMQ01000002.1"/>
</dbReference>
<name>A0ABQ2MYV7_9MICO</name>
<dbReference type="Proteomes" id="UP000638043">
    <property type="component" value="Unassembled WGS sequence"/>
</dbReference>
<feature type="transmembrane region" description="Helical" evidence="1">
    <location>
        <begin position="43"/>
        <end position="66"/>
    </location>
</feature>
<proteinExistence type="predicted"/>
<evidence type="ECO:0000313" key="3">
    <source>
        <dbReference type="Proteomes" id="UP000638043"/>
    </source>
</evidence>
<keyword evidence="1" id="KW-1133">Transmembrane helix</keyword>
<reference evidence="3" key="1">
    <citation type="journal article" date="2019" name="Int. J. Syst. Evol. Microbiol.">
        <title>The Global Catalogue of Microorganisms (GCM) 10K type strain sequencing project: providing services to taxonomists for standard genome sequencing and annotation.</title>
        <authorList>
            <consortium name="The Broad Institute Genomics Platform"/>
            <consortium name="The Broad Institute Genome Sequencing Center for Infectious Disease"/>
            <person name="Wu L."/>
            <person name="Ma J."/>
        </authorList>
    </citation>
    <scope>NUCLEOTIDE SEQUENCE [LARGE SCALE GENOMIC DNA]</scope>
    <source>
        <strain evidence="3">CGMCC 4.7181</strain>
    </source>
</reference>
<keyword evidence="1" id="KW-0472">Membrane</keyword>
<protein>
    <recommendedName>
        <fullName evidence="4">DUF2975 domain-containing protein</fullName>
    </recommendedName>
</protein>
<accession>A0ABQ2MYV7</accession>
<dbReference type="EMBL" id="BMMQ01000002">
    <property type="protein sequence ID" value="GGO60924.1"/>
    <property type="molecule type" value="Genomic_DNA"/>
</dbReference>
<evidence type="ECO:0000256" key="1">
    <source>
        <dbReference type="SAM" id="Phobius"/>
    </source>
</evidence>
<feature type="transmembrane region" description="Helical" evidence="1">
    <location>
        <begin position="87"/>
        <end position="109"/>
    </location>
</feature>
<gene>
    <name evidence="2" type="ORF">GCM10010910_07510</name>
</gene>
<dbReference type="Pfam" id="PF11188">
    <property type="entry name" value="DUF2975"/>
    <property type="match status" value="1"/>
</dbReference>
<evidence type="ECO:0000313" key="2">
    <source>
        <dbReference type="EMBL" id="GGO60924.1"/>
    </source>
</evidence>
<organism evidence="2 3">
    <name type="scientific">Microbacterium nanhaiense</name>
    <dbReference type="NCBI Taxonomy" id="1301026"/>
    <lineage>
        <taxon>Bacteria</taxon>
        <taxon>Bacillati</taxon>
        <taxon>Actinomycetota</taxon>
        <taxon>Actinomycetes</taxon>
        <taxon>Micrococcales</taxon>
        <taxon>Microbacteriaceae</taxon>
        <taxon>Microbacterium</taxon>
    </lineage>
</organism>
<feature type="transmembrane region" description="Helical" evidence="1">
    <location>
        <begin position="121"/>
        <end position="142"/>
    </location>
</feature>
<keyword evidence="3" id="KW-1185">Reference proteome</keyword>
<keyword evidence="1" id="KW-0812">Transmembrane</keyword>
<dbReference type="InterPro" id="IPR021354">
    <property type="entry name" value="DUF2975"/>
</dbReference>